<dbReference type="InterPro" id="IPR024932">
    <property type="entry name" value="ApbE"/>
</dbReference>
<keyword evidence="13" id="KW-1185">Reference proteome</keyword>
<comment type="cofactor">
    <cofactor evidence="11">
        <name>Mg(2+)</name>
        <dbReference type="ChEBI" id="CHEBI:18420"/>
    </cofactor>
    <cofactor evidence="11">
        <name>Mn(2+)</name>
        <dbReference type="ChEBI" id="CHEBI:29035"/>
    </cofactor>
    <text evidence="11">Magnesium. Can also use manganese.</text>
</comment>
<feature type="binding site" evidence="11">
    <location>
        <position position="292"/>
    </location>
    <ligand>
        <name>Mg(2+)</name>
        <dbReference type="ChEBI" id="CHEBI:18420"/>
    </ligand>
</feature>
<keyword evidence="4 10" id="KW-0808">Transferase</keyword>
<evidence type="ECO:0000256" key="6">
    <source>
        <dbReference type="ARBA" id="ARBA00022827"/>
    </source>
</evidence>
<evidence type="ECO:0000256" key="10">
    <source>
        <dbReference type="PIRNR" id="PIRNR006268"/>
    </source>
</evidence>
<dbReference type="PANTHER" id="PTHR30040">
    <property type="entry name" value="THIAMINE BIOSYNTHESIS LIPOPROTEIN APBE"/>
    <property type="match status" value="1"/>
</dbReference>
<keyword evidence="7 10" id="KW-0460">Magnesium</keyword>
<keyword evidence="3 10" id="KW-0285">Flavoprotein</keyword>
<gene>
    <name evidence="12" type="ORF">HMPREF0762_00923</name>
</gene>
<keyword evidence="6 10" id="KW-0274">FAD</keyword>
<comment type="caution">
    <text evidence="12">The sequence shown here is derived from an EMBL/GenBank/DDBJ whole genome shotgun (WGS) entry which is preliminary data.</text>
</comment>
<evidence type="ECO:0000256" key="5">
    <source>
        <dbReference type="ARBA" id="ARBA00022723"/>
    </source>
</evidence>
<accession>D0WGH0</accession>
<dbReference type="SUPFAM" id="SSF143631">
    <property type="entry name" value="ApbE-like"/>
    <property type="match status" value="1"/>
</dbReference>
<dbReference type="EMBL" id="ACUX02000006">
    <property type="protein sequence ID" value="EEZ61583.1"/>
    <property type="molecule type" value="Genomic_DNA"/>
</dbReference>
<proteinExistence type="inferred from homology"/>
<dbReference type="RefSeq" id="WP_006362180.1">
    <property type="nucleotide sequence ID" value="NZ_GG700630.1"/>
</dbReference>
<keyword evidence="5 10" id="KW-0479">Metal-binding</keyword>
<dbReference type="EC" id="2.7.1.180" evidence="1 10"/>
<dbReference type="PIRSF" id="PIRSF006268">
    <property type="entry name" value="ApbE"/>
    <property type="match status" value="1"/>
</dbReference>
<dbReference type="HOGENOM" id="CLU_044403_1_0_11"/>
<comment type="catalytic activity">
    <reaction evidence="9 10">
        <text>L-threonyl-[protein] + FAD = FMN-L-threonyl-[protein] + AMP + H(+)</text>
        <dbReference type="Rhea" id="RHEA:36847"/>
        <dbReference type="Rhea" id="RHEA-COMP:11060"/>
        <dbReference type="Rhea" id="RHEA-COMP:11061"/>
        <dbReference type="ChEBI" id="CHEBI:15378"/>
        <dbReference type="ChEBI" id="CHEBI:30013"/>
        <dbReference type="ChEBI" id="CHEBI:57692"/>
        <dbReference type="ChEBI" id="CHEBI:74257"/>
        <dbReference type="ChEBI" id="CHEBI:456215"/>
        <dbReference type="EC" id="2.7.1.180"/>
    </reaction>
</comment>
<dbReference type="Pfam" id="PF02424">
    <property type="entry name" value="ApbE"/>
    <property type="match status" value="1"/>
</dbReference>
<dbReference type="Proteomes" id="UP000006001">
    <property type="component" value="Unassembled WGS sequence"/>
</dbReference>
<name>D0WGH0_SLAES</name>
<comment type="similarity">
    <text evidence="10">Belongs to the ApbE family.</text>
</comment>
<dbReference type="GO" id="GO:0016740">
    <property type="term" value="F:transferase activity"/>
    <property type="evidence" value="ECO:0007669"/>
    <property type="project" value="UniProtKB-UniRule"/>
</dbReference>
<dbReference type="Gene3D" id="3.10.520.10">
    <property type="entry name" value="ApbE-like domains"/>
    <property type="match status" value="1"/>
</dbReference>
<evidence type="ECO:0000256" key="2">
    <source>
        <dbReference type="ARBA" id="ARBA00016337"/>
    </source>
</evidence>
<dbReference type="GeneID" id="85007487"/>
<dbReference type="PANTHER" id="PTHR30040:SF2">
    <property type="entry name" value="FAD:PROTEIN FMN TRANSFERASE"/>
    <property type="match status" value="1"/>
</dbReference>
<feature type="binding site" evidence="11">
    <location>
        <position position="175"/>
    </location>
    <ligand>
        <name>Mg(2+)</name>
        <dbReference type="ChEBI" id="CHEBI:18420"/>
    </ligand>
</feature>
<protein>
    <recommendedName>
        <fullName evidence="2 10">FAD:protein FMN transferase</fullName>
        <ecNumber evidence="1 10">2.7.1.180</ecNumber>
    </recommendedName>
    <alternativeName>
        <fullName evidence="8 10">Flavin transferase</fullName>
    </alternativeName>
</protein>
<dbReference type="eggNOG" id="COG1477">
    <property type="taxonomic scope" value="Bacteria"/>
</dbReference>
<evidence type="ECO:0000256" key="1">
    <source>
        <dbReference type="ARBA" id="ARBA00011955"/>
    </source>
</evidence>
<organism evidence="12 13">
    <name type="scientific">Slackia exigua (strain ATCC 700122 / DSM 15923 / CIP 105133 / JCM 11022 / KCTC 5966 / S-7)</name>
    <dbReference type="NCBI Taxonomy" id="649764"/>
    <lineage>
        <taxon>Bacteria</taxon>
        <taxon>Bacillati</taxon>
        <taxon>Actinomycetota</taxon>
        <taxon>Coriobacteriia</taxon>
        <taxon>Eggerthellales</taxon>
        <taxon>Eggerthellaceae</taxon>
        <taxon>Slackia</taxon>
    </lineage>
</organism>
<evidence type="ECO:0000256" key="8">
    <source>
        <dbReference type="ARBA" id="ARBA00031306"/>
    </source>
</evidence>
<dbReference type="GO" id="GO:0046872">
    <property type="term" value="F:metal ion binding"/>
    <property type="evidence" value="ECO:0007669"/>
    <property type="project" value="UniProtKB-UniRule"/>
</dbReference>
<dbReference type="InterPro" id="IPR003374">
    <property type="entry name" value="ApbE-like_sf"/>
</dbReference>
<evidence type="ECO:0000256" key="4">
    <source>
        <dbReference type="ARBA" id="ARBA00022679"/>
    </source>
</evidence>
<evidence type="ECO:0000256" key="3">
    <source>
        <dbReference type="ARBA" id="ARBA00022630"/>
    </source>
</evidence>
<dbReference type="OrthoDB" id="9778595at2"/>
<evidence type="ECO:0000313" key="13">
    <source>
        <dbReference type="Proteomes" id="UP000006001"/>
    </source>
</evidence>
<evidence type="ECO:0000256" key="7">
    <source>
        <dbReference type="ARBA" id="ARBA00022842"/>
    </source>
</evidence>
<reference evidence="12" key="1">
    <citation type="submission" date="2009-10" db="EMBL/GenBank/DDBJ databases">
        <authorList>
            <person name="Weinstock G."/>
            <person name="Sodergren E."/>
            <person name="Clifton S."/>
            <person name="Fulton L."/>
            <person name="Fulton B."/>
            <person name="Courtney L."/>
            <person name="Fronick C."/>
            <person name="Harrison M."/>
            <person name="Strong C."/>
            <person name="Farmer C."/>
            <person name="Delahaunty K."/>
            <person name="Markovic C."/>
            <person name="Hall O."/>
            <person name="Minx P."/>
            <person name="Tomlinson C."/>
            <person name="Mitreva M."/>
            <person name="Nelson J."/>
            <person name="Hou S."/>
            <person name="Wollam A."/>
            <person name="Pepin K.H."/>
            <person name="Johnson M."/>
            <person name="Bhonagiri V."/>
            <person name="Nash W.E."/>
            <person name="Warren W."/>
            <person name="Chinwalla A."/>
            <person name="Mardis E.R."/>
            <person name="Wilson R.K."/>
        </authorList>
    </citation>
    <scope>NUCLEOTIDE SEQUENCE [LARGE SCALE GENOMIC DNA]</scope>
    <source>
        <strain evidence="12">ATCC 700122</strain>
    </source>
</reference>
<dbReference type="AlphaFoldDB" id="D0WGH0"/>
<evidence type="ECO:0000256" key="9">
    <source>
        <dbReference type="ARBA" id="ARBA00048540"/>
    </source>
</evidence>
<dbReference type="STRING" id="649764.HMPREF0762_00923"/>
<evidence type="ECO:0000256" key="11">
    <source>
        <dbReference type="PIRSR" id="PIRSR006268-2"/>
    </source>
</evidence>
<sequence length="336" mass="36897">MDTNDTALDIIPREEDWRFKEASADDPHRYHEANFYAFNTIVTFKASGDRDAVEAAFLAGRDACRTYERLFSRFLPHSDIARINESRGASVVIARDTYDVLAHSLRYCELSEGMLDITMGSVTRLWDFHRGIIPDQESLDEAVAHVGWQKLKLLDGDDVCIATLSDPEASIDVGGTAKGWIADRLIDLMTSQGLEHLFVNLGGNVAVHGGRPDGTPFRIGVKDPRDASQILGAVSIANGSVVTSGLYERMFEKDGRRFAHILNPQTGMPVETDVEGVTVVGPRSVDCEGFSTTLCALGIEYGMDYARSRPEITTAVFIDRDNVAHVVDKTVPSASK</sequence>
<evidence type="ECO:0000313" key="12">
    <source>
        <dbReference type="EMBL" id="EEZ61583.1"/>
    </source>
</evidence>